<dbReference type="SUPFAM" id="SSF56219">
    <property type="entry name" value="DNase I-like"/>
    <property type="match status" value="1"/>
</dbReference>
<sequence>MTTSYKVITVFLAILWLICDSFALQPDTGNRLLTYGRDELLLHRASLWSNIKPAVVLPSELKPRKRGKRGGIRSRVRRRPFRPPLPTIIMSNVRSLRNKMDLLHARCRFERAFRDICIIALSETWLEESVSDSEVSLDNFTIIRSDRTRHSGKTRGGGVCLYINDRWCNNIKVHRKVCTPNLELVTLSLRPFYLPREFPTVVISCVYVAPSANINIAAELIAEDANVMLAKYPGAPLFILGDFNGCRLDCVLPSLQQYVDIPTRRGNILDLCYGNITDAFRARSYPPLGLADHNVICLLPLYRQELKRHKPQCHSAPQWSEDAIIQLQGSLACTDWDTFGGDLDDRVSVITDYIKFCIHTTIPSKIIRIYPNSKPWITPQIKQSLKEKHKSFRHKDWASLKATNRNIRNEVFKAKLDYKNKLETEFSNMNTKQAFQKVKILTGCEPKSTCTVSDPETFTKELNTFFTRHDNQDFSSESGVGNPRLRSRMRLFSAALVAP</sequence>
<keyword evidence="3" id="KW-1185">Reference proteome</keyword>
<feature type="chain" id="PRO_5041428071" description="Endonuclease/exonuclease/phosphatase domain-containing protein" evidence="1">
    <location>
        <begin position="24"/>
        <end position="499"/>
    </location>
</feature>
<dbReference type="PANTHER" id="PTHR47510">
    <property type="entry name" value="REVERSE TRANSCRIPTASE DOMAIN-CONTAINING PROTEIN"/>
    <property type="match status" value="1"/>
</dbReference>
<dbReference type="Proteomes" id="UP001174136">
    <property type="component" value="Unassembled WGS sequence"/>
</dbReference>
<proteinExistence type="predicted"/>
<name>A0AA47MEG3_MERPO</name>
<comment type="caution">
    <text evidence="2">The sequence shown here is derived from an EMBL/GenBank/DDBJ whole genome shotgun (WGS) entry which is preliminary data.</text>
</comment>
<dbReference type="InterPro" id="IPR036691">
    <property type="entry name" value="Endo/exonu/phosph_ase_sf"/>
</dbReference>
<dbReference type="Gene3D" id="3.60.10.10">
    <property type="entry name" value="Endonuclease/exonuclease/phosphatase"/>
    <property type="match status" value="1"/>
</dbReference>
<evidence type="ECO:0008006" key="4">
    <source>
        <dbReference type="Google" id="ProtNLM"/>
    </source>
</evidence>
<gene>
    <name evidence="2" type="ORF">N1851_024676</name>
</gene>
<dbReference type="AlphaFoldDB" id="A0AA47MEG3"/>
<reference evidence="2" key="1">
    <citation type="journal article" date="2023" name="Front. Mar. Sci.">
        <title>A new Merluccius polli reference genome to investigate the effects of global change in West African waters.</title>
        <authorList>
            <person name="Mateo J.L."/>
            <person name="Blanco-Fernandez C."/>
            <person name="Garcia-Vazquez E."/>
            <person name="Machado-Schiaffino G."/>
        </authorList>
    </citation>
    <scope>NUCLEOTIDE SEQUENCE</scope>
    <source>
        <strain evidence="2">C29</strain>
        <tissue evidence="2">Fin</tissue>
    </source>
</reference>
<evidence type="ECO:0000313" key="3">
    <source>
        <dbReference type="Proteomes" id="UP001174136"/>
    </source>
</evidence>
<keyword evidence="1" id="KW-0732">Signal</keyword>
<dbReference type="PANTHER" id="PTHR47510:SF3">
    <property type="entry name" value="ENDO_EXONUCLEASE_PHOSPHATASE DOMAIN-CONTAINING PROTEIN"/>
    <property type="match status" value="1"/>
</dbReference>
<feature type="signal peptide" evidence="1">
    <location>
        <begin position="1"/>
        <end position="23"/>
    </location>
</feature>
<dbReference type="EMBL" id="JAOPHQ010004573">
    <property type="protein sequence ID" value="KAK0138788.1"/>
    <property type="molecule type" value="Genomic_DNA"/>
</dbReference>
<evidence type="ECO:0000256" key="1">
    <source>
        <dbReference type="SAM" id="SignalP"/>
    </source>
</evidence>
<evidence type="ECO:0000313" key="2">
    <source>
        <dbReference type="EMBL" id="KAK0138788.1"/>
    </source>
</evidence>
<accession>A0AA47MEG3</accession>
<protein>
    <recommendedName>
        <fullName evidence="4">Endonuclease/exonuclease/phosphatase domain-containing protein</fullName>
    </recommendedName>
</protein>
<organism evidence="2 3">
    <name type="scientific">Merluccius polli</name>
    <name type="common">Benguela hake</name>
    <name type="synonym">Merluccius cadenati</name>
    <dbReference type="NCBI Taxonomy" id="89951"/>
    <lineage>
        <taxon>Eukaryota</taxon>
        <taxon>Metazoa</taxon>
        <taxon>Chordata</taxon>
        <taxon>Craniata</taxon>
        <taxon>Vertebrata</taxon>
        <taxon>Euteleostomi</taxon>
        <taxon>Actinopterygii</taxon>
        <taxon>Neopterygii</taxon>
        <taxon>Teleostei</taxon>
        <taxon>Neoteleostei</taxon>
        <taxon>Acanthomorphata</taxon>
        <taxon>Zeiogadaria</taxon>
        <taxon>Gadariae</taxon>
        <taxon>Gadiformes</taxon>
        <taxon>Gadoidei</taxon>
        <taxon>Merlucciidae</taxon>
        <taxon>Merluccius</taxon>
    </lineage>
</organism>